<evidence type="ECO:0000313" key="1">
    <source>
        <dbReference type="EMBL" id="RKI87532.1"/>
    </source>
</evidence>
<evidence type="ECO:0000313" key="2">
    <source>
        <dbReference type="Proteomes" id="UP000280696"/>
    </source>
</evidence>
<gene>
    <name evidence="1" type="primary">mobC</name>
    <name evidence="1" type="ORF">D7V94_20825</name>
</gene>
<organism evidence="1 2">
    <name type="scientific">Parablautia intestinalis</name>
    <dbReference type="NCBI Taxonomy" id="2320100"/>
    <lineage>
        <taxon>Bacteria</taxon>
        <taxon>Bacillati</taxon>
        <taxon>Bacillota</taxon>
        <taxon>Clostridia</taxon>
        <taxon>Lachnospirales</taxon>
        <taxon>Lachnospiraceae</taxon>
        <taxon>Parablautia</taxon>
    </lineage>
</organism>
<dbReference type="EMBL" id="RAYQ01000039">
    <property type="protein sequence ID" value="RKI87532.1"/>
    <property type="molecule type" value="Genomic_DNA"/>
</dbReference>
<keyword evidence="2" id="KW-1185">Reference proteome</keyword>
<dbReference type="InterPro" id="IPR053842">
    <property type="entry name" value="NikA-like"/>
</dbReference>
<dbReference type="Pfam" id="PF21983">
    <property type="entry name" value="NikA-like"/>
    <property type="match status" value="1"/>
</dbReference>
<reference evidence="1 2" key="1">
    <citation type="submission" date="2018-09" db="EMBL/GenBank/DDBJ databases">
        <title>Murine metabolic-syndrome-specific gut microbial biobank.</title>
        <authorList>
            <person name="Liu C."/>
        </authorList>
    </citation>
    <scope>NUCLEOTIDE SEQUENCE [LARGE SCALE GENOMIC DNA]</scope>
    <source>
        <strain evidence="1 2">0.1xD8-82</strain>
    </source>
</reference>
<accession>A0A3A9A7C4</accession>
<dbReference type="OrthoDB" id="2004071at2"/>
<proteinExistence type="predicted"/>
<sequence>MARPKKEKELKRSHCAMLRFNDTEYEIIMENANGAGLPLAEFLRRQVMKGKVIAKYEIVADVPELKKLVAEFGKIGSNLNQIARHFNQGGIHSQEMRQAIGRCLAEIHEMQQEVIKMAGDFHGDTETHSK</sequence>
<protein>
    <submittedName>
        <fullName evidence="1">Plasmid mobilization relaxosome protein MobC</fullName>
    </submittedName>
</protein>
<name>A0A3A9A7C4_9FIRM</name>
<comment type="caution">
    <text evidence="1">The sequence shown here is derived from an EMBL/GenBank/DDBJ whole genome shotgun (WGS) entry which is preliminary data.</text>
</comment>
<dbReference type="RefSeq" id="WP_120472228.1">
    <property type="nucleotide sequence ID" value="NZ_CATAJS010000037.1"/>
</dbReference>
<dbReference type="Proteomes" id="UP000280696">
    <property type="component" value="Unassembled WGS sequence"/>
</dbReference>
<dbReference type="AlphaFoldDB" id="A0A3A9A7C4"/>